<evidence type="ECO:0000313" key="4">
    <source>
        <dbReference type="Proteomes" id="UP000029482"/>
    </source>
</evidence>
<dbReference type="KEGG" id="sgu:SGLAU_33360"/>
<reference evidence="4" key="2">
    <citation type="journal article" date="2015" name="J. Biotechnol.">
        <title>Complete genome sequence of the actinobacterium Streptomyces glaucescens GLA.O (DSM 40922) consisting of a linear chromosome and one linear plasmid.</title>
        <authorList>
            <person name="Ortseifen V."/>
            <person name="Winkler A."/>
            <person name="Albersmeier A."/>
            <person name="Wendler S."/>
            <person name="Puhler A."/>
            <person name="Kalinowski J."/>
            <person name="Ruckert C."/>
        </authorList>
    </citation>
    <scope>NUCLEOTIDE SEQUENCE [LARGE SCALE GENOMIC DNA]</scope>
    <source>
        <strain evidence="4">DSM 40922 / GLA O</strain>
        <plasmid evidence="4">pSglau1</plasmid>
    </source>
</reference>
<geneLocation type="plasmid" evidence="3 4">
    <name>pSglau1</name>
</geneLocation>
<feature type="compositionally biased region" description="Low complexity" evidence="1">
    <location>
        <begin position="72"/>
        <end position="85"/>
    </location>
</feature>
<dbReference type="AlphaFoldDB" id="A0A089XMZ1"/>
<evidence type="ECO:0000256" key="1">
    <source>
        <dbReference type="SAM" id="MobiDB-lite"/>
    </source>
</evidence>
<accession>A0A089XMZ1</accession>
<protein>
    <submittedName>
        <fullName evidence="3">Uncharacterized protein</fullName>
    </submittedName>
</protein>
<organism evidence="3 4">
    <name type="scientific">Streptomyces glaucescens</name>
    <dbReference type="NCBI Taxonomy" id="1907"/>
    <lineage>
        <taxon>Bacteria</taxon>
        <taxon>Bacillati</taxon>
        <taxon>Actinomycetota</taxon>
        <taxon>Actinomycetes</taxon>
        <taxon>Kitasatosporales</taxon>
        <taxon>Streptomycetaceae</taxon>
        <taxon>Streptomyces</taxon>
    </lineage>
</organism>
<gene>
    <name evidence="2" type="ORF">SGLAU_32500</name>
    <name evidence="3" type="ORF">SGLAU_33360</name>
</gene>
<dbReference type="KEGG" id="sgu:SGLAU_32500"/>
<evidence type="ECO:0000313" key="3">
    <source>
        <dbReference type="EMBL" id="AIS02600.1"/>
    </source>
</evidence>
<proteinExistence type="predicted"/>
<dbReference type="EMBL" id="CP009439">
    <property type="protein sequence ID" value="AIS02432.1"/>
    <property type="molecule type" value="Genomic_DNA"/>
</dbReference>
<dbReference type="EMBL" id="CP009439">
    <property type="protein sequence ID" value="AIS02600.1"/>
    <property type="molecule type" value="Genomic_DNA"/>
</dbReference>
<dbReference type="Proteomes" id="UP000029482">
    <property type="component" value="Plasmid pSglau1"/>
</dbReference>
<name>A0A089XMZ1_STRGA</name>
<keyword evidence="3" id="KW-0614">Plasmid</keyword>
<dbReference type="HOGENOM" id="CLU_2095481_0_0_11"/>
<reference evidence="3" key="1">
    <citation type="submission" date="2014-09" db="EMBL/GenBank/DDBJ databases">
        <title>Complete genome sequence of the Actinobacterium Streptomyces glaucescens GLA.O (=DSM 40922) consisting of a linear chromosome and one linear plasmid.</title>
        <authorList>
            <person name="Ortseifen V."/>
            <person name="Albersmeier A."/>
            <person name="Winkler A."/>
            <person name="Puhler A."/>
            <person name="Kalinowski J."/>
            <person name="Ruckert C."/>
        </authorList>
    </citation>
    <scope>NUCLEOTIDE SEQUENCE [LARGE SCALE GENOMIC DNA]</scope>
    <source>
        <strain evidence="3">GLA.O</strain>
        <plasmid evidence="3">pSglau1</plasmid>
    </source>
</reference>
<sequence length="116" mass="12487">MPIPVSIQCFALKHWWGVALFCQRYMLHHLMQGHRPLLGQGMGRRSGCPESSGRGKQATPGHPLASLPGPQARWPARAAGPAGWAERSGDHLAGAQLPQLRERSGRSVTGPAQPGR</sequence>
<keyword evidence="4" id="KW-1185">Reference proteome</keyword>
<evidence type="ECO:0000313" key="2">
    <source>
        <dbReference type="EMBL" id="AIS02432.1"/>
    </source>
</evidence>
<feature type="region of interest" description="Disordered" evidence="1">
    <location>
        <begin position="39"/>
        <end position="116"/>
    </location>
</feature>